<evidence type="ECO:0000313" key="1">
    <source>
        <dbReference type="EMBL" id="MBB6481541.1"/>
    </source>
</evidence>
<reference evidence="1 2" key="1">
    <citation type="submission" date="2020-08" db="EMBL/GenBank/DDBJ databases">
        <title>Genomic Encyclopedia of Type Strains, Phase IV (KMG-IV): sequencing the most valuable type-strain genomes for metagenomic binning, comparative biology and taxonomic classification.</title>
        <authorList>
            <person name="Goeker M."/>
        </authorList>
    </citation>
    <scope>NUCLEOTIDE SEQUENCE [LARGE SCALE GENOMIC DNA]</scope>
    <source>
        <strain evidence="1 2">DSM 2461</strain>
    </source>
</reference>
<dbReference type="AlphaFoldDB" id="A0A841RDT0"/>
<dbReference type="RefSeq" id="WP_184747778.1">
    <property type="nucleotide sequence ID" value="NZ_JACHGJ010000006.1"/>
</dbReference>
<name>A0A841RDT0_9SPIO</name>
<accession>A0A841RDT0</accession>
<dbReference type="EMBL" id="JACHGJ010000006">
    <property type="protein sequence ID" value="MBB6481541.1"/>
    <property type="molecule type" value="Genomic_DNA"/>
</dbReference>
<organism evidence="1 2">
    <name type="scientific">Spirochaeta isovalerica</name>
    <dbReference type="NCBI Taxonomy" id="150"/>
    <lineage>
        <taxon>Bacteria</taxon>
        <taxon>Pseudomonadati</taxon>
        <taxon>Spirochaetota</taxon>
        <taxon>Spirochaetia</taxon>
        <taxon>Spirochaetales</taxon>
        <taxon>Spirochaetaceae</taxon>
        <taxon>Spirochaeta</taxon>
    </lineage>
</organism>
<dbReference type="Proteomes" id="UP000587760">
    <property type="component" value="Unassembled WGS sequence"/>
</dbReference>
<sequence>MPEITLICTQHAEKGACNFHDLYHIVEQIQPDVIFEELPPSAYNDFYIEKTRDNLETRTINAYIEKHPIEHVPIDLELDLTSFFEKNGRLHHRIEANSRDYRSSVDWNTQYVYQYGFKYLNSEHCEKITSQIDNAIDQTLDKLKDEKLNQIFNEWNDVIERREQEMISNIYQYCRDHDFERGLFFIGAAHRKSIIEMIQARFKDDGVNWKYENYNGIL</sequence>
<gene>
    <name evidence="1" type="ORF">HNR50_003221</name>
</gene>
<keyword evidence="2" id="KW-1185">Reference proteome</keyword>
<comment type="caution">
    <text evidence="1">The sequence shown here is derived from an EMBL/GenBank/DDBJ whole genome shotgun (WGS) entry which is preliminary data.</text>
</comment>
<proteinExistence type="predicted"/>
<evidence type="ECO:0000313" key="2">
    <source>
        <dbReference type="Proteomes" id="UP000587760"/>
    </source>
</evidence>
<protein>
    <submittedName>
        <fullName evidence="1">Uncharacterized protein</fullName>
    </submittedName>
</protein>